<evidence type="ECO:0000256" key="4">
    <source>
        <dbReference type="ARBA" id="ARBA00022884"/>
    </source>
</evidence>
<evidence type="ECO:0000313" key="8">
    <source>
        <dbReference type="EMBL" id="AWV97681.1"/>
    </source>
</evidence>
<name>A0A2Z4G911_9BACT</name>
<evidence type="ECO:0000256" key="3">
    <source>
        <dbReference type="ARBA" id="ARBA00016118"/>
    </source>
</evidence>
<comment type="function">
    <text evidence="1">This subunit may be involved in monitoring complementarity of crRNA and target RNA.</text>
</comment>
<keyword evidence="4" id="KW-0694">RNA-binding</keyword>
<dbReference type="InterPro" id="IPR010149">
    <property type="entry name" value="CRISPR-assoc_prot_Csm2_III-A"/>
</dbReference>
<keyword evidence="5" id="KW-0051">Antiviral defense</keyword>
<gene>
    <name evidence="8" type="ORF">DJ013_05680</name>
</gene>
<dbReference type="EMBL" id="CP029480">
    <property type="protein sequence ID" value="AWV97681.1"/>
    <property type="molecule type" value="Genomic_DNA"/>
</dbReference>
<feature type="compositionally biased region" description="Polar residues" evidence="7">
    <location>
        <begin position="1"/>
        <end position="12"/>
    </location>
</feature>
<accession>A0A2Z4G911</accession>
<organism evidence="8 9">
    <name type="scientific">Arcticibacterium luteifluviistationis</name>
    <dbReference type="NCBI Taxonomy" id="1784714"/>
    <lineage>
        <taxon>Bacteria</taxon>
        <taxon>Pseudomonadati</taxon>
        <taxon>Bacteroidota</taxon>
        <taxon>Cytophagia</taxon>
        <taxon>Cytophagales</taxon>
        <taxon>Leadbetterellaceae</taxon>
        <taxon>Arcticibacterium</taxon>
    </lineage>
</organism>
<evidence type="ECO:0000256" key="5">
    <source>
        <dbReference type="ARBA" id="ARBA00023118"/>
    </source>
</evidence>
<feature type="region of interest" description="Disordered" evidence="7">
    <location>
        <begin position="1"/>
        <end position="20"/>
    </location>
</feature>
<keyword evidence="9" id="KW-1185">Reference proteome</keyword>
<proteinExistence type="inferred from homology"/>
<dbReference type="Pfam" id="PF03750">
    <property type="entry name" value="Csm2_III-A"/>
    <property type="match status" value="1"/>
</dbReference>
<comment type="similarity">
    <text evidence="2">Belongs to the CRISPR-associated Csm2 family.</text>
</comment>
<sequence length="156" mass="17942">MKTNQKENSISTKVGDEKKATSFKESSNIPIFESYAIKIIGNRSLKESSELVKDIEEFIKYRTRKKGGEYMHYSQLRKVYQIVKNKAYKQDLSNFHMKVIPKLAYVQARHKGNGAAMAYVIREMAAAVEVGKLDTYTNFIEIMEAIVAYHKLHAKL</sequence>
<dbReference type="GO" id="GO:0003723">
    <property type="term" value="F:RNA binding"/>
    <property type="evidence" value="ECO:0007669"/>
    <property type="project" value="UniProtKB-KW"/>
</dbReference>
<dbReference type="GO" id="GO:0051607">
    <property type="term" value="P:defense response to virus"/>
    <property type="evidence" value="ECO:0007669"/>
    <property type="project" value="UniProtKB-KW"/>
</dbReference>
<dbReference type="KEGG" id="als:DJ013_05680"/>
<evidence type="ECO:0000256" key="2">
    <source>
        <dbReference type="ARBA" id="ARBA00006896"/>
    </source>
</evidence>
<protein>
    <recommendedName>
        <fullName evidence="3">CRISPR system Cms protein Csm2</fullName>
    </recommendedName>
    <alternativeName>
        <fullName evidence="6">CRISPR type III A-associated protein Csm2</fullName>
    </alternativeName>
</protein>
<evidence type="ECO:0000313" key="9">
    <source>
        <dbReference type="Proteomes" id="UP000249873"/>
    </source>
</evidence>
<evidence type="ECO:0000256" key="6">
    <source>
        <dbReference type="ARBA" id="ARBA00031723"/>
    </source>
</evidence>
<dbReference type="RefSeq" id="WP_111370783.1">
    <property type="nucleotide sequence ID" value="NZ_CP029480.1"/>
</dbReference>
<evidence type="ECO:0000256" key="7">
    <source>
        <dbReference type="SAM" id="MobiDB-lite"/>
    </source>
</evidence>
<reference evidence="8 9" key="1">
    <citation type="submission" date="2018-05" db="EMBL/GenBank/DDBJ databases">
        <title>Complete genome sequence of Arcticibacterium luteifluviistationis SM1504T, a cytophagaceae bacterium isolated from Arctic surface seawater.</title>
        <authorList>
            <person name="Li Y."/>
            <person name="Qin Q.-L."/>
        </authorList>
    </citation>
    <scope>NUCLEOTIDE SEQUENCE [LARGE SCALE GENOMIC DNA]</scope>
    <source>
        <strain evidence="8 9">SM1504</strain>
    </source>
</reference>
<dbReference type="Proteomes" id="UP000249873">
    <property type="component" value="Chromosome"/>
</dbReference>
<dbReference type="AlphaFoldDB" id="A0A2Z4G911"/>
<evidence type="ECO:0000256" key="1">
    <source>
        <dbReference type="ARBA" id="ARBA00003640"/>
    </source>
</evidence>